<sequence length="73" mass="7887">MQITIKIAVFGALAFALVCLGASINGFIQTQGLTDPQLVSDGRGYAFFWLFLAIVAVAIAAATWWISRAPEQR</sequence>
<evidence type="ECO:0000256" key="1">
    <source>
        <dbReference type="SAM" id="Phobius"/>
    </source>
</evidence>
<dbReference type="EMBL" id="CP053069">
    <property type="protein sequence ID" value="QJR09408.1"/>
    <property type="molecule type" value="Genomic_DNA"/>
</dbReference>
<evidence type="ECO:0000313" key="2">
    <source>
        <dbReference type="EMBL" id="QJR09408.1"/>
    </source>
</evidence>
<protein>
    <submittedName>
        <fullName evidence="2">Uncharacterized protein</fullName>
    </submittedName>
</protein>
<accession>A0A6M4GRJ3</accession>
<feature type="transmembrane region" description="Helical" evidence="1">
    <location>
        <begin position="45"/>
        <end position="66"/>
    </location>
</feature>
<dbReference type="RefSeq" id="WP_171089096.1">
    <property type="nucleotide sequence ID" value="NZ_CP053069.1"/>
</dbReference>
<name>A0A6M4GRJ3_9PROT</name>
<keyword evidence="3" id="KW-1185">Reference proteome</keyword>
<evidence type="ECO:0000313" key="3">
    <source>
        <dbReference type="Proteomes" id="UP000501534"/>
    </source>
</evidence>
<keyword evidence="1" id="KW-1133">Transmembrane helix</keyword>
<organism evidence="2 3">
    <name type="scientific">Usitatibacter rugosus</name>
    <dbReference type="NCBI Taxonomy" id="2732067"/>
    <lineage>
        <taxon>Bacteria</taxon>
        <taxon>Pseudomonadati</taxon>
        <taxon>Pseudomonadota</taxon>
        <taxon>Betaproteobacteria</taxon>
        <taxon>Nitrosomonadales</taxon>
        <taxon>Usitatibacteraceae</taxon>
        <taxon>Usitatibacter</taxon>
    </lineage>
</organism>
<keyword evidence="1" id="KW-0472">Membrane</keyword>
<dbReference type="Proteomes" id="UP000501534">
    <property type="component" value="Chromosome"/>
</dbReference>
<dbReference type="AlphaFoldDB" id="A0A6M4GRJ3"/>
<proteinExistence type="predicted"/>
<dbReference type="KEGG" id="uru:DSM104443_00452"/>
<gene>
    <name evidence="2" type="ORF">DSM104443_00452</name>
</gene>
<keyword evidence="1" id="KW-0812">Transmembrane</keyword>
<reference evidence="2 3" key="1">
    <citation type="submission" date="2020-04" db="EMBL/GenBank/DDBJ databases">
        <title>Usitatibacter rugosus gen. nov., sp. nov. and Usitatibacter palustris sp. nov., novel members of Usitatibacteraceae fam. nov. within the order Nitrosomonadales isolated from soil.</title>
        <authorList>
            <person name="Huber K.J."/>
            <person name="Neumann-Schaal M."/>
            <person name="Geppert A."/>
            <person name="Luckner M."/>
            <person name="Wanner G."/>
            <person name="Overmann J."/>
        </authorList>
    </citation>
    <scope>NUCLEOTIDE SEQUENCE [LARGE SCALE GENOMIC DNA]</scope>
    <source>
        <strain evidence="2 3">0125_3</strain>
    </source>
</reference>